<gene>
    <name evidence="1" type="ORF">SAMN06295920_10464</name>
</gene>
<evidence type="ECO:0000313" key="1">
    <source>
        <dbReference type="EMBL" id="SKB58840.1"/>
    </source>
</evidence>
<dbReference type="EMBL" id="FUYM01000004">
    <property type="protein sequence ID" value="SKB58840.1"/>
    <property type="molecule type" value="Genomic_DNA"/>
</dbReference>
<sequence>MRLTYLRRGDYNDRGIRRGEGLALPQVDTSQTPEAMGSHNLLLAILGWAAKHGAVPPGLTADRTIDLCRRFGIEVPAGSLKLRKAG</sequence>
<proteinExistence type="predicted"/>
<organism evidence="1 2">
    <name type="scientific">Rhizorhabdus histidinilytica</name>
    <dbReference type="NCBI Taxonomy" id="439228"/>
    <lineage>
        <taxon>Bacteria</taxon>
        <taxon>Pseudomonadati</taxon>
        <taxon>Pseudomonadota</taxon>
        <taxon>Alphaproteobacteria</taxon>
        <taxon>Sphingomonadales</taxon>
        <taxon>Sphingomonadaceae</taxon>
        <taxon>Rhizorhabdus</taxon>
    </lineage>
</organism>
<dbReference type="AlphaFoldDB" id="A0A1T5CI84"/>
<keyword evidence="2" id="KW-1185">Reference proteome</keyword>
<evidence type="ECO:0000313" key="2">
    <source>
        <dbReference type="Proteomes" id="UP000189818"/>
    </source>
</evidence>
<protein>
    <submittedName>
        <fullName evidence="1">Uncharacterized protein</fullName>
    </submittedName>
</protein>
<accession>A0A1T5CI84</accession>
<reference evidence="2" key="1">
    <citation type="submission" date="2017-02" db="EMBL/GenBank/DDBJ databases">
        <authorList>
            <person name="Varghese N."/>
            <person name="Submissions S."/>
        </authorList>
    </citation>
    <scope>NUCLEOTIDE SEQUENCE [LARGE SCALE GENOMIC DNA]</scope>
    <source>
        <strain evidence="2">UM2</strain>
    </source>
</reference>
<name>A0A1T5CI84_9SPHN</name>
<dbReference type="Proteomes" id="UP000189818">
    <property type="component" value="Unassembled WGS sequence"/>
</dbReference>